<dbReference type="AlphaFoldDB" id="A0A2Z6UQT3"/>
<proteinExistence type="predicted"/>
<sequence length="196" mass="22911">MLTVHPIQKLVWLQVLKTPHNKIPITNQQRQKSIMTAQTPLSISVLYEEDFVLWTEKTAELLKRKEFDRVDWENLIEEVECMGKSERQAVESLLTQLLIHLLKLSYWTTERERNARHWLGEIATFRVQLKKKIKTPTLKNHAINSFGEAYSDARQTLIDGRIVDKNTIPLESIFTLEQVLDGDWFPIDIAPFLTES</sequence>
<dbReference type="Gene3D" id="1.20.1220.20">
    <property type="entry name" value="Uncharcterised protein PF01724"/>
    <property type="match status" value="1"/>
</dbReference>
<dbReference type="PANTHER" id="PTHR34235:SF3">
    <property type="entry name" value="SLR1203 PROTEIN"/>
    <property type="match status" value="1"/>
</dbReference>
<protein>
    <recommendedName>
        <fullName evidence="3">DUF29 domain-containing protein</fullName>
    </recommendedName>
</protein>
<comment type="caution">
    <text evidence="1">The sequence shown here is derived from an EMBL/GenBank/DDBJ whole genome shotgun (WGS) entry which is preliminary data.</text>
</comment>
<accession>A0A2Z6UQT3</accession>
<gene>
    <name evidence="1" type="ORF">MSj_03034</name>
</gene>
<dbReference type="EMBL" id="BDSG01000080">
    <property type="protein sequence ID" value="GBL11529.1"/>
    <property type="molecule type" value="Genomic_DNA"/>
</dbReference>
<dbReference type="InterPro" id="IPR002636">
    <property type="entry name" value="DUF29"/>
</dbReference>
<reference evidence="1 2" key="1">
    <citation type="journal article" date="2018" name="Front. Microbiol.">
        <title>Adaptation of the Freshwater Bloom-Forming Cyanobacterium Microcystis aeruginosa to Brackish Water Is Driven by Recent Horizontal Transfer of Sucrose Genes.</title>
        <authorList>
            <person name="Tanabe Y."/>
            <person name="Hodoki Y."/>
            <person name="Sano T."/>
            <person name="Tada K."/>
            <person name="Watanabe M.M."/>
        </authorList>
    </citation>
    <scope>NUCLEOTIDE SEQUENCE [LARGE SCALE GENOMIC DNA]</scope>
    <source>
        <strain evidence="1 2">Sj</strain>
    </source>
</reference>
<dbReference type="Proteomes" id="UP000248272">
    <property type="component" value="Unassembled WGS sequence"/>
</dbReference>
<dbReference type="PANTHER" id="PTHR34235">
    <property type="entry name" value="SLR1203 PROTEIN-RELATED"/>
    <property type="match status" value="1"/>
</dbReference>
<name>A0A2Z6UQT3_MICAE</name>
<evidence type="ECO:0008006" key="3">
    <source>
        <dbReference type="Google" id="ProtNLM"/>
    </source>
</evidence>
<organism evidence="1 2">
    <name type="scientific">Microcystis aeruginosa Sj</name>
    <dbReference type="NCBI Taxonomy" id="1979544"/>
    <lineage>
        <taxon>Bacteria</taxon>
        <taxon>Bacillati</taxon>
        <taxon>Cyanobacteriota</taxon>
        <taxon>Cyanophyceae</taxon>
        <taxon>Oscillatoriophycideae</taxon>
        <taxon>Chroococcales</taxon>
        <taxon>Microcystaceae</taxon>
        <taxon>Microcystis</taxon>
    </lineage>
</organism>
<evidence type="ECO:0000313" key="2">
    <source>
        <dbReference type="Proteomes" id="UP000248272"/>
    </source>
</evidence>
<evidence type="ECO:0000313" key="1">
    <source>
        <dbReference type="EMBL" id="GBL11529.1"/>
    </source>
</evidence>
<dbReference type="Pfam" id="PF01724">
    <property type="entry name" value="DUF29"/>
    <property type="match status" value="1"/>
</dbReference>